<dbReference type="SUPFAM" id="SSF56436">
    <property type="entry name" value="C-type lectin-like"/>
    <property type="match status" value="1"/>
</dbReference>
<organism evidence="3 4">
    <name type="scientific">Macrostomum lignano</name>
    <dbReference type="NCBI Taxonomy" id="282301"/>
    <lineage>
        <taxon>Eukaryota</taxon>
        <taxon>Metazoa</taxon>
        <taxon>Spiralia</taxon>
        <taxon>Lophotrochozoa</taxon>
        <taxon>Platyhelminthes</taxon>
        <taxon>Rhabditophora</taxon>
        <taxon>Macrostomorpha</taxon>
        <taxon>Macrostomida</taxon>
        <taxon>Macrostomidae</taxon>
        <taxon>Macrostomum</taxon>
    </lineage>
</organism>
<dbReference type="WBParaSite" id="maker-uti_cns_0048769-snap-gene-0.2-mRNA-1">
    <property type="protein sequence ID" value="maker-uti_cns_0048769-snap-gene-0.2-mRNA-1"/>
    <property type="gene ID" value="maker-uti_cns_0048769-snap-gene-0.2"/>
</dbReference>
<evidence type="ECO:0000313" key="4">
    <source>
        <dbReference type="WBParaSite" id="maker-uti_cns_0048769-snap-gene-0.2-mRNA-1"/>
    </source>
</evidence>
<dbReference type="Gene3D" id="3.10.100.10">
    <property type="entry name" value="Mannose-Binding Protein A, subunit A"/>
    <property type="match status" value="1"/>
</dbReference>
<feature type="chain" id="PRO_5009321879" evidence="1">
    <location>
        <begin position="27"/>
        <end position="204"/>
    </location>
</feature>
<dbReference type="InterPro" id="IPR016186">
    <property type="entry name" value="C-type_lectin-like/link_sf"/>
</dbReference>
<dbReference type="InterPro" id="IPR001304">
    <property type="entry name" value="C-type_lectin-like"/>
</dbReference>
<reference evidence="4" key="1">
    <citation type="submission" date="2016-11" db="UniProtKB">
        <authorList>
            <consortium name="WormBaseParasite"/>
        </authorList>
    </citation>
    <scope>IDENTIFICATION</scope>
</reference>
<keyword evidence="1" id="KW-0732">Signal</keyword>
<name>A0A1I8JL14_9PLAT</name>
<dbReference type="SMART" id="SM00034">
    <property type="entry name" value="CLECT"/>
    <property type="match status" value="1"/>
</dbReference>
<dbReference type="AlphaFoldDB" id="A0A1I8JL14"/>
<feature type="domain" description="C-type lectin" evidence="2">
    <location>
        <begin position="37"/>
        <end position="179"/>
    </location>
</feature>
<keyword evidence="3" id="KW-1185">Reference proteome</keyword>
<proteinExistence type="predicted"/>
<feature type="signal peptide" evidence="1">
    <location>
        <begin position="1"/>
        <end position="26"/>
    </location>
</feature>
<dbReference type="InterPro" id="IPR016187">
    <property type="entry name" value="CTDL_fold"/>
</dbReference>
<evidence type="ECO:0000259" key="2">
    <source>
        <dbReference type="PROSITE" id="PS50041"/>
    </source>
</evidence>
<accession>A0A1I8JL14</accession>
<evidence type="ECO:0000256" key="1">
    <source>
        <dbReference type="SAM" id="SignalP"/>
    </source>
</evidence>
<protein>
    <submittedName>
        <fullName evidence="4">C-type lectin domain-containing protein</fullName>
    </submittedName>
</protein>
<dbReference type="PROSITE" id="PS50041">
    <property type="entry name" value="C_TYPE_LECTIN_2"/>
    <property type="match status" value="1"/>
</dbReference>
<dbReference type="Proteomes" id="UP000095280">
    <property type="component" value="Unplaced"/>
</dbReference>
<sequence>MTNSKRTVLILLILQTLSSAPNCVESVSCPDTNWLSYNQNCYLLVNGEFGQSHSAATTFCQELEDNCGLLWLDSLDEKAWVGSQSWDLRAQRGSCKNCGLMDAAWVALYREQQAPCDFYWRRGNGPPVKDDILTASDWYVGHPKPPDARSFQSAITELENQRFRYRNNGGNETIWFICKLSDPITTTEEATSDPTTLETDHTGT</sequence>
<evidence type="ECO:0000313" key="3">
    <source>
        <dbReference type="Proteomes" id="UP000095280"/>
    </source>
</evidence>